<evidence type="ECO:0000313" key="5">
    <source>
        <dbReference type="EMBL" id="OAA60833.1"/>
    </source>
</evidence>
<dbReference type="Proteomes" id="UP000076744">
    <property type="component" value="Unassembled WGS sequence"/>
</dbReference>
<evidence type="ECO:0000259" key="4">
    <source>
        <dbReference type="Pfam" id="PF08241"/>
    </source>
</evidence>
<dbReference type="Gene3D" id="3.40.50.150">
    <property type="entry name" value="Vaccinia Virus protein VP39"/>
    <property type="match status" value="1"/>
</dbReference>
<proteinExistence type="inferred from homology"/>
<dbReference type="GO" id="GO:0008757">
    <property type="term" value="F:S-adenosylmethionine-dependent methyltransferase activity"/>
    <property type="evidence" value="ECO:0007669"/>
    <property type="project" value="InterPro"/>
</dbReference>
<keyword evidence="6" id="KW-1185">Reference proteome</keyword>
<evidence type="ECO:0000256" key="2">
    <source>
        <dbReference type="ARBA" id="ARBA00022603"/>
    </source>
</evidence>
<dbReference type="OrthoDB" id="10027013at2759"/>
<keyword evidence="3 5" id="KW-0808">Transferase</keyword>
<dbReference type="GeneID" id="30022164"/>
<protein>
    <submittedName>
        <fullName evidence="5">Methyltransferase type 11</fullName>
    </submittedName>
</protein>
<dbReference type="EMBL" id="AZHB01000014">
    <property type="protein sequence ID" value="OAA60833.1"/>
    <property type="molecule type" value="Genomic_DNA"/>
</dbReference>
<dbReference type="STRING" id="1081104.A0A167TQ77"/>
<gene>
    <name evidence="5" type="ORF">ISF_05872</name>
</gene>
<dbReference type="GO" id="GO:0032259">
    <property type="term" value="P:methylation"/>
    <property type="evidence" value="ECO:0007669"/>
    <property type="project" value="UniProtKB-KW"/>
</dbReference>
<dbReference type="PANTHER" id="PTHR44942:SF4">
    <property type="entry name" value="METHYLTRANSFERASE TYPE 11 DOMAIN-CONTAINING PROTEIN"/>
    <property type="match status" value="1"/>
</dbReference>
<dbReference type="SUPFAM" id="SSF53335">
    <property type="entry name" value="S-adenosyl-L-methionine-dependent methyltransferases"/>
    <property type="match status" value="1"/>
</dbReference>
<evidence type="ECO:0000313" key="6">
    <source>
        <dbReference type="Proteomes" id="UP000076744"/>
    </source>
</evidence>
<keyword evidence="2 5" id="KW-0489">Methyltransferase</keyword>
<evidence type="ECO:0000256" key="3">
    <source>
        <dbReference type="ARBA" id="ARBA00022679"/>
    </source>
</evidence>
<dbReference type="PANTHER" id="PTHR44942">
    <property type="entry name" value="METHYLTRANSF_11 DOMAIN-CONTAINING PROTEIN"/>
    <property type="match status" value="1"/>
</dbReference>
<comment type="caution">
    <text evidence="5">The sequence shown here is derived from an EMBL/GenBank/DDBJ whole genome shotgun (WGS) entry which is preliminary data.</text>
</comment>
<evidence type="ECO:0000256" key="1">
    <source>
        <dbReference type="ARBA" id="ARBA00008361"/>
    </source>
</evidence>
<feature type="domain" description="Methyltransferase type 11" evidence="4">
    <location>
        <begin position="1"/>
        <end position="65"/>
    </location>
</feature>
<dbReference type="CDD" id="cd02440">
    <property type="entry name" value="AdoMet_MTases"/>
    <property type="match status" value="1"/>
</dbReference>
<sequence>MAAQAKSMTTDPNIEIRQARAEDLSFLPDHSVDLVVSGQAAHWFDYSKAWPEIARVVKPGGSMVFWGYKDNVLLGHSKANAIWDRYSYGEDEVAPGIESMGRHWEQPGRNKVRRLLADVVPPSEQWENVQRILYDVNADATEADTADALMFQETTLGGFESYVRTASSYVGWQQAHPELRSRVDGGPGDIVDMLMDEIVASEATWREMGESWRDAKVKTVWGSYILMAKRT</sequence>
<dbReference type="Pfam" id="PF08241">
    <property type="entry name" value="Methyltransf_11"/>
    <property type="match status" value="1"/>
</dbReference>
<accession>A0A167TQ77</accession>
<organism evidence="5 6">
    <name type="scientific">Cordyceps fumosorosea (strain ARSEF 2679)</name>
    <name type="common">Isaria fumosorosea</name>
    <dbReference type="NCBI Taxonomy" id="1081104"/>
    <lineage>
        <taxon>Eukaryota</taxon>
        <taxon>Fungi</taxon>
        <taxon>Dikarya</taxon>
        <taxon>Ascomycota</taxon>
        <taxon>Pezizomycotina</taxon>
        <taxon>Sordariomycetes</taxon>
        <taxon>Hypocreomycetidae</taxon>
        <taxon>Hypocreales</taxon>
        <taxon>Cordycipitaceae</taxon>
        <taxon>Cordyceps</taxon>
    </lineage>
</organism>
<comment type="similarity">
    <text evidence="1">Belongs to the methyltransferase superfamily.</text>
</comment>
<dbReference type="AlphaFoldDB" id="A0A167TQ77"/>
<dbReference type="InterPro" id="IPR051052">
    <property type="entry name" value="Diverse_substrate_MTase"/>
</dbReference>
<name>A0A167TQ77_CORFA</name>
<reference evidence="5 6" key="1">
    <citation type="journal article" date="2016" name="Genome Biol. Evol.">
        <title>Divergent and convergent evolution of fungal pathogenicity.</title>
        <authorList>
            <person name="Shang Y."/>
            <person name="Xiao G."/>
            <person name="Zheng P."/>
            <person name="Cen K."/>
            <person name="Zhan S."/>
            <person name="Wang C."/>
        </authorList>
    </citation>
    <scope>NUCLEOTIDE SEQUENCE [LARGE SCALE GENOMIC DNA]</scope>
    <source>
        <strain evidence="5 6">ARSEF 2679</strain>
    </source>
</reference>
<dbReference type="InterPro" id="IPR013216">
    <property type="entry name" value="Methyltransf_11"/>
</dbReference>
<dbReference type="InterPro" id="IPR029063">
    <property type="entry name" value="SAM-dependent_MTases_sf"/>
</dbReference>
<dbReference type="RefSeq" id="XP_018703504.1">
    <property type="nucleotide sequence ID" value="XM_018849477.1"/>
</dbReference>